<feature type="chain" id="PRO_5038002254" evidence="2">
    <location>
        <begin position="33"/>
        <end position="329"/>
    </location>
</feature>
<sequence>MQFLQMLPAPRTLLATTLALATPLMASAQAQANWPVKPIRIVAAYAPGGGPERVIRTIADGMGKRLGQPVIIEYKPGASGNIGFAEVARGQADGYTWVTSTDTTWTINPHIYKNTGFKQADVVPVSLISSLSLVLACHPSSGVKTAQDLVARAKSGKPMAFASTGTGGSAHVTMARMMEAGRFEMTHVPYRGPGPAVADLIGGQVDCSFLPASTVQEHIKSGRLNGVAAATRYRPASLPDVPTLAEQGFKDFDATFYVGFFAPRGVPAEIRTRFENALAETIRTPEVLEAFAGNANRPEGMTADASLKELQRLSDQWQGLVRRLNVNLE</sequence>
<dbReference type="InterPro" id="IPR005064">
    <property type="entry name" value="BUG"/>
</dbReference>
<dbReference type="PANTHER" id="PTHR42928">
    <property type="entry name" value="TRICARBOXYLATE-BINDING PROTEIN"/>
    <property type="match status" value="1"/>
</dbReference>
<dbReference type="Pfam" id="PF03401">
    <property type="entry name" value="TctC"/>
    <property type="match status" value="1"/>
</dbReference>
<dbReference type="Gene3D" id="3.40.190.10">
    <property type="entry name" value="Periplasmic binding protein-like II"/>
    <property type="match status" value="1"/>
</dbReference>
<comment type="caution">
    <text evidence="3">The sequence shown here is derived from an EMBL/GenBank/DDBJ whole genome shotgun (WGS) entry which is preliminary data.</text>
</comment>
<proteinExistence type="inferred from homology"/>
<dbReference type="Gene3D" id="3.40.190.150">
    <property type="entry name" value="Bordetella uptake gene, domain 1"/>
    <property type="match status" value="1"/>
</dbReference>
<name>A0A936ZS99_9BURK</name>
<dbReference type="SUPFAM" id="SSF53850">
    <property type="entry name" value="Periplasmic binding protein-like II"/>
    <property type="match status" value="1"/>
</dbReference>
<evidence type="ECO:0000313" key="4">
    <source>
        <dbReference type="Proteomes" id="UP000613011"/>
    </source>
</evidence>
<reference evidence="3" key="1">
    <citation type="submission" date="2021-01" db="EMBL/GenBank/DDBJ databases">
        <title>Ramlibacter sp. strain AW1 16S ribosomal RNA gene Genome sequencing and assembly.</title>
        <authorList>
            <person name="Kang M."/>
        </authorList>
    </citation>
    <scope>NUCLEOTIDE SEQUENCE</scope>
    <source>
        <strain evidence="3">AW1</strain>
    </source>
</reference>
<accession>A0A936ZS99</accession>
<evidence type="ECO:0000313" key="3">
    <source>
        <dbReference type="EMBL" id="MBL0420180.1"/>
    </source>
</evidence>
<dbReference type="PIRSF" id="PIRSF017082">
    <property type="entry name" value="YflP"/>
    <property type="match status" value="1"/>
</dbReference>
<dbReference type="AlphaFoldDB" id="A0A936ZS99"/>
<evidence type="ECO:0000256" key="1">
    <source>
        <dbReference type="ARBA" id="ARBA00006987"/>
    </source>
</evidence>
<comment type="similarity">
    <text evidence="1">Belongs to the UPF0065 (bug) family.</text>
</comment>
<dbReference type="EMBL" id="JAEQNA010000001">
    <property type="protein sequence ID" value="MBL0420180.1"/>
    <property type="molecule type" value="Genomic_DNA"/>
</dbReference>
<keyword evidence="4" id="KW-1185">Reference proteome</keyword>
<keyword evidence="2" id="KW-0732">Signal</keyword>
<protein>
    <submittedName>
        <fullName evidence="3">Tripartite tricarboxylate transporter substrate binding protein</fullName>
    </submittedName>
</protein>
<organism evidence="3 4">
    <name type="scientific">Ramlibacter aurantiacus</name>
    <dbReference type="NCBI Taxonomy" id="2801330"/>
    <lineage>
        <taxon>Bacteria</taxon>
        <taxon>Pseudomonadati</taxon>
        <taxon>Pseudomonadota</taxon>
        <taxon>Betaproteobacteria</taxon>
        <taxon>Burkholderiales</taxon>
        <taxon>Comamonadaceae</taxon>
        <taxon>Ramlibacter</taxon>
    </lineage>
</organism>
<dbReference type="PANTHER" id="PTHR42928:SF5">
    <property type="entry name" value="BLR1237 PROTEIN"/>
    <property type="match status" value="1"/>
</dbReference>
<dbReference type="Proteomes" id="UP000613011">
    <property type="component" value="Unassembled WGS sequence"/>
</dbReference>
<dbReference type="InterPro" id="IPR042100">
    <property type="entry name" value="Bug_dom1"/>
</dbReference>
<dbReference type="CDD" id="cd07012">
    <property type="entry name" value="PBP2_Bug_TTT"/>
    <property type="match status" value="1"/>
</dbReference>
<feature type="signal peptide" evidence="2">
    <location>
        <begin position="1"/>
        <end position="32"/>
    </location>
</feature>
<evidence type="ECO:0000256" key="2">
    <source>
        <dbReference type="SAM" id="SignalP"/>
    </source>
</evidence>
<dbReference type="RefSeq" id="WP_201683166.1">
    <property type="nucleotide sequence ID" value="NZ_JAEQNA010000001.1"/>
</dbReference>
<gene>
    <name evidence="3" type="ORF">JI739_07450</name>
</gene>